<evidence type="ECO:0000256" key="4">
    <source>
        <dbReference type="ARBA" id="ARBA00023136"/>
    </source>
</evidence>
<dbReference type="HOGENOM" id="CLU_046841_2_1_9"/>
<dbReference type="eggNOG" id="COG1668">
    <property type="taxonomic scope" value="Bacteria"/>
</dbReference>
<accession>L0E8Z6</accession>
<keyword evidence="8" id="KW-1185">Reference proteome</keyword>
<feature type="transmembrane region" description="Helical" evidence="5">
    <location>
        <begin position="381"/>
        <end position="404"/>
    </location>
</feature>
<evidence type="ECO:0000256" key="2">
    <source>
        <dbReference type="ARBA" id="ARBA00022692"/>
    </source>
</evidence>
<gene>
    <name evidence="7" type="ordered locus">Theco_0553</name>
</gene>
<organism evidence="7 8">
    <name type="scientific">Thermobacillus composti (strain DSM 18247 / JCM 13945 / KWC4)</name>
    <dbReference type="NCBI Taxonomy" id="717605"/>
    <lineage>
        <taxon>Bacteria</taxon>
        <taxon>Bacillati</taxon>
        <taxon>Bacillota</taxon>
        <taxon>Bacilli</taxon>
        <taxon>Bacillales</taxon>
        <taxon>Paenibacillaceae</taxon>
        <taxon>Thermobacillus</taxon>
    </lineage>
</organism>
<feature type="transmembrane region" description="Helical" evidence="5">
    <location>
        <begin position="250"/>
        <end position="274"/>
    </location>
</feature>
<reference evidence="8" key="1">
    <citation type="submission" date="2012-01" db="EMBL/GenBank/DDBJ databases">
        <title>Complete sequence of chromosome of Thermobacillus composti KWC4.</title>
        <authorList>
            <person name="Lucas S."/>
            <person name="Han J."/>
            <person name="Lapidus A."/>
            <person name="Cheng J.-F."/>
            <person name="Goodwin L."/>
            <person name="Pitluck S."/>
            <person name="Peters L."/>
            <person name="Ovchinnikova G."/>
            <person name="Teshima H."/>
            <person name="Detter J.C."/>
            <person name="Han C."/>
            <person name="Tapia R."/>
            <person name="Land M."/>
            <person name="Hauser L."/>
            <person name="Kyrpides N."/>
            <person name="Ivanova N."/>
            <person name="Pagani I."/>
            <person name="Anderson I."/>
            <person name="Woyke T."/>
        </authorList>
    </citation>
    <scope>NUCLEOTIDE SEQUENCE [LARGE SCALE GENOMIC DNA]</scope>
    <source>
        <strain evidence="8">DSM 18247 / JCM 13945 / KWC4</strain>
    </source>
</reference>
<evidence type="ECO:0000256" key="1">
    <source>
        <dbReference type="ARBA" id="ARBA00004141"/>
    </source>
</evidence>
<keyword evidence="4 5" id="KW-0472">Membrane</keyword>
<dbReference type="KEGG" id="tco:Theco_0553"/>
<keyword evidence="3 5" id="KW-1133">Transmembrane helix</keyword>
<evidence type="ECO:0000256" key="5">
    <source>
        <dbReference type="SAM" id="Phobius"/>
    </source>
</evidence>
<dbReference type="STRING" id="717605.Theco_0553"/>
<dbReference type="GO" id="GO:0140359">
    <property type="term" value="F:ABC-type transporter activity"/>
    <property type="evidence" value="ECO:0007669"/>
    <property type="project" value="InterPro"/>
</dbReference>
<dbReference type="AlphaFoldDB" id="L0E8Z6"/>
<evidence type="ECO:0000259" key="6">
    <source>
        <dbReference type="Pfam" id="PF12698"/>
    </source>
</evidence>
<dbReference type="PANTHER" id="PTHR43471:SF3">
    <property type="entry name" value="ABC TRANSPORTER PERMEASE PROTEIN NATB"/>
    <property type="match status" value="1"/>
</dbReference>
<feature type="transmembrane region" description="Helical" evidence="5">
    <location>
        <begin position="295"/>
        <end position="321"/>
    </location>
</feature>
<comment type="subcellular location">
    <subcellularLocation>
        <location evidence="1">Membrane</location>
        <topology evidence="1">Multi-pass membrane protein</topology>
    </subcellularLocation>
</comment>
<proteinExistence type="predicted"/>
<evidence type="ECO:0000256" key="3">
    <source>
        <dbReference type="ARBA" id="ARBA00022989"/>
    </source>
</evidence>
<dbReference type="EMBL" id="CP003255">
    <property type="protein sequence ID" value="AGA56763.1"/>
    <property type="molecule type" value="Genomic_DNA"/>
</dbReference>
<protein>
    <submittedName>
        <fullName evidence="7">ABC-type Na+ efflux pump, permease component</fullName>
    </submittedName>
</protein>
<dbReference type="Pfam" id="PF12698">
    <property type="entry name" value="ABC2_membrane_3"/>
    <property type="match status" value="1"/>
</dbReference>
<feature type="transmembrane region" description="Helical" evidence="5">
    <location>
        <begin position="196"/>
        <end position="221"/>
    </location>
</feature>
<feature type="domain" description="ABC-2 type transporter transmembrane" evidence="6">
    <location>
        <begin position="19"/>
        <end position="404"/>
    </location>
</feature>
<dbReference type="PANTHER" id="PTHR43471">
    <property type="entry name" value="ABC TRANSPORTER PERMEASE"/>
    <property type="match status" value="1"/>
</dbReference>
<evidence type="ECO:0000313" key="7">
    <source>
        <dbReference type="EMBL" id="AGA56763.1"/>
    </source>
</evidence>
<feature type="transmembrane region" description="Helical" evidence="5">
    <location>
        <begin position="327"/>
        <end position="349"/>
    </location>
</feature>
<evidence type="ECO:0000313" key="8">
    <source>
        <dbReference type="Proteomes" id="UP000010795"/>
    </source>
</evidence>
<dbReference type="InterPro" id="IPR013525">
    <property type="entry name" value="ABC2_TM"/>
</dbReference>
<dbReference type="RefSeq" id="WP_015253527.1">
    <property type="nucleotide sequence ID" value="NC_019897.1"/>
</dbReference>
<sequence length="432" mass="47483">MNNLFTVMSFSMRNKLRTKSFIVTTIIISLLLCIAVNLPYIISKFAKNDEPDRIGFVENEAPAVTERLQAYYGSQEKPDIELVGYPDAGSAEANDAAMKERVKNKEIKGYLDFETEGRTFPAVTYKSEKLMDTGRTSSLSGALQAIKADIILSDANLTEEQRTALAEPVRVETVQITTAEGAGSIGDQGKTVEEQALAFGLVYALIIVLFMGIMITGQLIATEITAEKSSRVMEILVTSVAPLTQMFGKIFGMFLVGLLQIGIYAAVVVINVMLPHNQEMLKELDLNLSSVDPMLLVFAVIFYLLGYFLYSTLYAAVGSIVSRTEELGQAVVPLTMLSLAAFYIGIFGIQQPQSSFVEVTSFIPFFTPFVMFLRIGLADPALWEVLLSLGILLATILALGWLSAKIYRTGVLMYGKRPSIKELIKAMKAYKV</sequence>
<dbReference type="GO" id="GO:0016020">
    <property type="term" value="C:membrane"/>
    <property type="evidence" value="ECO:0007669"/>
    <property type="project" value="UniProtKB-SubCell"/>
</dbReference>
<dbReference type="OrthoDB" id="9768837at2"/>
<keyword evidence="2 5" id="KW-0812">Transmembrane</keyword>
<dbReference type="Proteomes" id="UP000010795">
    <property type="component" value="Chromosome"/>
</dbReference>
<feature type="transmembrane region" description="Helical" evidence="5">
    <location>
        <begin position="20"/>
        <end position="42"/>
    </location>
</feature>
<feature type="transmembrane region" description="Helical" evidence="5">
    <location>
        <begin position="356"/>
        <end position="375"/>
    </location>
</feature>
<name>L0E8Z6_THECK</name>